<dbReference type="GeneID" id="9047785"/>
<organism evidence="2">
    <name type="scientific">Perkinsus marinus (strain ATCC 50983 / TXsc)</name>
    <dbReference type="NCBI Taxonomy" id="423536"/>
    <lineage>
        <taxon>Eukaryota</taxon>
        <taxon>Sar</taxon>
        <taxon>Alveolata</taxon>
        <taxon>Perkinsozoa</taxon>
        <taxon>Perkinsea</taxon>
        <taxon>Perkinsida</taxon>
        <taxon>Perkinsidae</taxon>
        <taxon>Perkinsus</taxon>
    </lineage>
</organism>
<gene>
    <name evidence="1" type="ORF">Pmar_PMAR017922</name>
</gene>
<evidence type="ECO:0000313" key="1">
    <source>
        <dbReference type="EMBL" id="EER03519.1"/>
    </source>
</evidence>
<dbReference type="InParanoid" id="C5LIA3"/>
<proteinExistence type="predicted"/>
<dbReference type="EMBL" id="GG682213">
    <property type="protein sequence ID" value="EER03519.1"/>
    <property type="molecule type" value="Genomic_DNA"/>
</dbReference>
<reference evidence="1 2" key="1">
    <citation type="submission" date="2008-07" db="EMBL/GenBank/DDBJ databases">
        <authorList>
            <person name="El-Sayed N."/>
            <person name="Caler E."/>
            <person name="Inman J."/>
            <person name="Amedeo P."/>
            <person name="Hass B."/>
            <person name="Wortman J."/>
        </authorList>
    </citation>
    <scope>NUCLEOTIDE SEQUENCE [LARGE SCALE GENOMIC DNA]</scope>
    <source>
        <strain evidence="2">ATCC 50983 / TXsc</strain>
    </source>
</reference>
<protein>
    <submittedName>
        <fullName evidence="1">Uncharacterized protein</fullName>
    </submittedName>
</protein>
<dbReference type="RefSeq" id="XP_002771703.1">
    <property type="nucleotide sequence ID" value="XM_002771657.1"/>
</dbReference>
<feature type="non-terminal residue" evidence="1">
    <location>
        <position position="1"/>
    </location>
</feature>
<sequence>EERKAGQGARAGAEAFEHQLPLELVTCEVCAMRGRHDDEGRDVRPRAAELREVNRDLRICKLEISGSNPGDVIFTDILWRVGVA</sequence>
<dbReference type="Proteomes" id="UP000007800">
    <property type="component" value="Unassembled WGS sequence"/>
</dbReference>
<dbReference type="AlphaFoldDB" id="C5LIA3"/>
<evidence type="ECO:0000313" key="2">
    <source>
        <dbReference type="Proteomes" id="UP000007800"/>
    </source>
</evidence>
<name>C5LIA3_PERM5</name>
<accession>C5LIA3</accession>
<keyword evidence="2" id="KW-1185">Reference proteome</keyword>